<protein>
    <submittedName>
        <fullName evidence="5">Class E sortase</fullName>
    </submittedName>
</protein>
<evidence type="ECO:0000256" key="4">
    <source>
        <dbReference type="SAM" id="Phobius"/>
    </source>
</evidence>
<dbReference type="CDD" id="cd05830">
    <property type="entry name" value="Sortase_E"/>
    <property type="match status" value="1"/>
</dbReference>
<feature type="region of interest" description="Disordered" evidence="3">
    <location>
        <begin position="81"/>
        <end position="125"/>
    </location>
</feature>
<dbReference type="Pfam" id="PF04203">
    <property type="entry name" value="Sortase"/>
    <property type="match status" value="1"/>
</dbReference>
<dbReference type="EMBL" id="CP072931">
    <property type="protein sequence ID" value="QTZ92146.1"/>
    <property type="molecule type" value="Genomic_DNA"/>
</dbReference>
<evidence type="ECO:0000313" key="6">
    <source>
        <dbReference type="Proteomes" id="UP000009036"/>
    </source>
</evidence>
<organism evidence="5 6">
    <name type="scientific">Streptomyces auratus AGR0001</name>
    <dbReference type="NCBI Taxonomy" id="1160718"/>
    <lineage>
        <taxon>Bacteria</taxon>
        <taxon>Bacillati</taxon>
        <taxon>Actinomycetota</taxon>
        <taxon>Actinomycetes</taxon>
        <taxon>Kitasatosporales</taxon>
        <taxon>Streptomycetaceae</taxon>
        <taxon>Streptomyces</taxon>
    </lineage>
</organism>
<dbReference type="OrthoDB" id="5242879at2"/>
<dbReference type="Proteomes" id="UP000009036">
    <property type="component" value="Chromosome"/>
</dbReference>
<dbReference type="InterPro" id="IPR053465">
    <property type="entry name" value="Sortase_Class_E"/>
</dbReference>
<dbReference type="NCBIfam" id="TIGR01076">
    <property type="entry name" value="sortase_fam"/>
    <property type="match status" value="1"/>
</dbReference>
<dbReference type="InterPro" id="IPR005754">
    <property type="entry name" value="Sortase"/>
</dbReference>
<keyword evidence="6" id="KW-1185">Reference proteome</keyword>
<dbReference type="GO" id="GO:0016787">
    <property type="term" value="F:hydrolase activity"/>
    <property type="evidence" value="ECO:0007669"/>
    <property type="project" value="UniProtKB-KW"/>
</dbReference>
<dbReference type="NCBIfam" id="NF033747">
    <property type="entry name" value="class_E_sortase"/>
    <property type="match status" value="1"/>
</dbReference>
<name>A0A8B1NKE5_9ACTN</name>
<reference evidence="5" key="1">
    <citation type="journal article" date="2012" name="J. Bacteriol.">
        <title>Genome Sequence of Streptomyces auratus Strain AGR0001, a Phoslactomycin-Producing Actinomycete.</title>
        <authorList>
            <person name="Han X."/>
            <person name="Li M."/>
            <person name="Ding Z."/>
            <person name="Zhao J."/>
            <person name="Ji K."/>
            <person name="Wen M."/>
            <person name="Lu T."/>
        </authorList>
    </citation>
    <scope>NUCLEOTIDE SEQUENCE</scope>
    <source>
        <strain evidence="5">AGR0001</strain>
    </source>
</reference>
<feature type="transmembrane region" description="Helical" evidence="4">
    <location>
        <begin position="35"/>
        <end position="60"/>
    </location>
</feature>
<dbReference type="AlphaFoldDB" id="A0A8B1NKE5"/>
<feature type="active site" description="Proton donor/acceptor" evidence="2">
    <location>
        <position position="179"/>
    </location>
</feature>
<dbReference type="Gene3D" id="2.40.260.10">
    <property type="entry name" value="Sortase"/>
    <property type="match status" value="1"/>
</dbReference>
<dbReference type="SUPFAM" id="SSF63817">
    <property type="entry name" value="Sortase"/>
    <property type="match status" value="1"/>
</dbReference>
<feature type="compositionally biased region" description="Low complexity" evidence="3">
    <location>
        <begin position="107"/>
        <end position="119"/>
    </location>
</feature>
<keyword evidence="1" id="KW-0378">Hydrolase</keyword>
<dbReference type="InterPro" id="IPR042003">
    <property type="entry name" value="Sortase_E"/>
</dbReference>
<keyword evidence="4" id="KW-1133">Transmembrane helix</keyword>
<dbReference type="InterPro" id="IPR023365">
    <property type="entry name" value="Sortase_dom-sf"/>
</dbReference>
<feature type="active site" description="Acyl-thioester intermediate" evidence="2">
    <location>
        <position position="253"/>
    </location>
</feature>
<dbReference type="KEGG" id="sauh:SU9_012215"/>
<evidence type="ECO:0000256" key="2">
    <source>
        <dbReference type="PIRSR" id="PIRSR605754-1"/>
    </source>
</evidence>
<proteinExistence type="predicted"/>
<keyword evidence="4" id="KW-0812">Transmembrane</keyword>
<evidence type="ECO:0000256" key="3">
    <source>
        <dbReference type="SAM" id="MobiDB-lite"/>
    </source>
</evidence>
<sequence>MPLVACARRAYGARVRERIPVVVQGRRRRPAVVRVLWTGAELAVTLGAVLLLLVVHQLWWTNRQAQEAARDQVDRLERQWDARPPSPDASAAPGDEAPDGARSAGRSPSPGAPGHRAAAPDPPPRPDLAYAVLRIPRLGLTVPVAQGVGKSAVLNRGYVGHYPHSAQPGEWGNVALAGHRNTHGEPFRHLDRLRTGDTVVLDTARARATYTVRRILPRTTPGDGTVLAAVPHSGVHPSYRFTAPGAYLTLTTCTPAYTSTYRLVVWGVLRSTQSR</sequence>
<keyword evidence="4" id="KW-0472">Membrane</keyword>
<reference evidence="5" key="2">
    <citation type="submission" date="2021-04" db="EMBL/GenBank/DDBJ databases">
        <authorList>
            <person name="Wen M.-L."/>
            <person name="Han X.-L."/>
            <person name="Xiong J."/>
        </authorList>
    </citation>
    <scope>NUCLEOTIDE SEQUENCE</scope>
    <source>
        <strain evidence="5">AGR0001</strain>
    </source>
</reference>
<gene>
    <name evidence="5" type="ORF">SU9_012215</name>
</gene>
<accession>A0A8B1NKE5</accession>
<evidence type="ECO:0000313" key="5">
    <source>
        <dbReference type="EMBL" id="QTZ92146.1"/>
    </source>
</evidence>
<evidence type="ECO:0000256" key="1">
    <source>
        <dbReference type="ARBA" id="ARBA00022801"/>
    </source>
</evidence>